<protein>
    <recommendedName>
        <fullName evidence="2">YoaR-like putative peptidoglycan binding domain-containing protein</fullName>
    </recommendedName>
</protein>
<comment type="caution">
    <text evidence="3">The sequence shown here is derived from an EMBL/GenBank/DDBJ whole genome shotgun (WGS) entry which is preliminary data.</text>
</comment>
<keyword evidence="1" id="KW-1133">Transmembrane helix</keyword>
<keyword evidence="1" id="KW-0812">Transmembrane</keyword>
<gene>
    <name evidence="3" type="ORF">S03H2_06314</name>
</gene>
<name>X1EDP4_9ZZZZ</name>
<evidence type="ECO:0000259" key="2">
    <source>
        <dbReference type="Pfam" id="PF12229"/>
    </source>
</evidence>
<keyword evidence="1" id="KW-0472">Membrane</keyword>
<dbReference type="EMBL" id="BARU01002743">
    <property type="protein sequence ID" value="GAH30732.1"/>
    <property type="molecule type" value="Genomic_DNA"/>
</dbReference>
<dbReference type="Pfam" id="PF12229">
    <property type="entry name" value="PG_binding_4"/>
    <property type="match status" value="1"/>
</dbReference>
<reference evidence="3" key="1">
    <citation type="journal article" date="2014" name="Front. Microbiol.">
        <title>High frequency of phylogenetically diverse reductive dehalogenase-homologous genes in deep subseafloor sedimentary metagenomes.</title>
        <authorList>
            <person name="Kawai M."/>
            <person name="Futagami T."/>
            <person name="Toyoda A."/>
            <person name="Takaki Y."/>
            <person name="Nishi S."/>
            <person name="Hori S."/>
            <person name="Arai W."/>
            <person name="Tsubouchi T."/>
            <person name="Morono Y."/>
            <person name="Uchiyama I."/>
            <person name="Ito T."/>
            <person name="Fujiyama A."/>
            <person name="Inagaki F."/>
            <person name="Takami H."/>
        </authorList>
    </citation>
    <scope>NUCLEOTIDE SEQUENCE</scope>
    <source>
        <strain evidence="3">Expedition CK06-06</strain>
    </source>
</reference>
<organism evidence="3">
    <name type="scientific">marine sediment metagenome</name>
    <dbReference type="NCBI Taxonomy" id="412755"/>
    <lineage>
        <taxon>unclassified sequences</taxon>
        <taxon>metagenomes</taxon>
        <taxon>ecological metagenomes</taxon>
    </lineage>
</organism>
<feature type="domain" description="YoaR-like putative peptidoglycan binding" evidence="2">
    <location>
        <begin position="81"/>
        <end position="177"/>
    </location>
</feature>
<evidence type="ECO:0000256" key="1">
    <source>
        <dbReference type="SAM" id="Phobius"/>
    </source>
</evidence>
<sequence>MKKFINFLKITAYFISSIIIFLCLVIALEYSISLGKTHSFVKVKHKDIGLLQKDEAKEIFKSIEFDTLNNNIRFEFDDNSWEIGAKDLDLKFDLDKTYENAFKLGRSGNFYKDIIERMNLWMRGINIPIEGKISENLTSRFINDIESVIKKEPISSNIFIKNLHVITTPSQIGLKLNQ</sequence>
<proteinExistence type="predicted"/>
<dbReference type="AlphaFoldDB" id="X1EDP4"/>
<dbReference type="InterPro" id="IPR022029">
    <property type="entry name" value="YoaR-like_PG-bd"/>
</dbReference>
<accession>X1EDP4</accession>
<evidence type="ECO:0000313" key="3">
    <source>
        <dbReference type="EMBL" id="GAH30732.1"/>
    </source>
</evidence>
<feature type="transmembrane region" description="Helical" evidence="1">
    <location>
        <begin position="12"/>
        <end position="32"/>
    </location>
</feature>
<feature type="non-terminal residue" evidence="3">
    <location>
        <position position="178"/>
    </location>
</feature>